<dbReference type="InterPro" id="IPR050534">
    <property type="entry name" value="Coronavir_polyprotein_1ab"/>
</dbReference>
<organism evidence="3 4">
    <name type="scientific">Gordonia spumicola</name>
    <dbReference type="NCBI Taxonomy" id="589161"/>
    <lineage>
        <taxon>Bacteria</taxon>
        <taxon>Bacillati</taxon>
        <taxon>Actinomycetota</taxon>
        <taxon>Actinomycetes</taxon>
        <taxon>Mycobacteriales</taxon>
        <taxon>Gordoniaceae</taxon>
        <taxon>Gordonia</taxon>
    </lineage>
</organism>
<dbReference type="RefSeq" id="WP_161896468.1">
    <property type="nucleotide sequence ID" value="NZ_BJOV01000005.1"/>
</dbReference>
<evidence type="ECO:0000313" key="4">
    <source>
        <dbReference type="Proteomes" id="UP000444960"/>
    </source>
</evidence>
<dbReference type="SUPFAM" id="SSF52540">
    <property type="entry name" value="P-loop containing nucleoside triphosphate hydrolases"/>
    <property type="match status" value="1"/>
</dbReference>
<keyword evidence="4" id="KW-1185">Reference proteome</keyword>
<dbReference type="SUPFAM" id="SSF55464">
    <property type="entry name" value="Origin of replication-binding domain, RBD-like"/>
    <property type="match status" value="1"/>
</dbReference>
<dbReference type="Pfam" id="PF08751">
    <property type="entry name" value="TrwC"/>
    <property type="match status" value="1"/>
</dbReference>
<sequence length="1160" mass="125760">MLSISPIKASQASALSEYYAKQLSEGKISREEALELSEAGFEAQGLDLDTSMGAQAYYSSEEAPDRLVDIRTGDSLDQSDLENHLAGRQFDGRTLLDPGLQSIEKLARSIDYNGPLDEQALGFLRSGLHPNDGSLLSESFNQEWAAKAATTAEVTSYDLTFSAPKGVSVIAAYSDSDTREALVKAHNEAIKEALDWAEEKGIMVARRGRDGAESIVATPQQIAAKTEFSSRAGDPHLHSHTLISAAAMGSDGRSSTLSGGHLFHGAATIGTVYEQRLAHKLSERFGLAFYTKDNRLREVAGFSDEVLERYSQRSQQIAETLGEMKAADNILRRKIEGDPHEYERLFALDSSGQTLTKAEQAKVADYRKYAAMIHGQSPSGLRTARQAANLASRVGKEESEAELFERWAQERPANGPAILDEVRAQAAHDSRSVDVAEVRSTIVDTALTNVTANQSSFTAKDLRKATTAAAHADMTAAEIDEAFYAALQDERVLALTDAPDQQIGDWVLAAKSQTLTTTDVLAQEENLRQLAEDLATGKAHQPMNIEEVLTASESANLTPEQEEMLAAATLTRSSLTVVRAPAGSGKTYSLAPVVAVHQDAGYEVVGLATAARTADSLREAHVNRTMSLTRFGMAMEGGKWEEGLSNEEVDRIRAAQQAIAAKTPGADESMQHILEEIEAAHPPLEADFRRVERQWNTAKRLPQGPERQQAMQEAVEASEALEARLGARSVPDTEKVVLVVDEAAMTNNDDLENVLSTAAGRGWKVILVGDERQLQGIGKSTGFEVVSRQSGAVELTTTYRARDEEERRLQEGWWSSTATPEGRETVDKYLDLQDSNGRLNIIDDAQMERWIEENPDASMPKDLAKSLAIDGIADAYVAAVEAGDDPKDLLAMAATRADSRRLGEAIQQRLVDSGHLDAETATEVVIDKPTKTMGVLHTGEQIRITRNSQPGKGETDRFQNGWIGQIQSFTADGDAVVLLPSGPGGSMKETTVPKAAIDDGVLTYGASTAHAAQGRTVEKAWLLADSRMEREALYPGLTRGKAENNLAYIPDVGLSRSEAKEALREQALKSGKDAPALDKALLRVSPGDVAKERRTMPFGSSDEEVRAAAMARKQSVAQGHAASRAEALRSTDEAQEALREAAKQRQEQRQRRQQGRGRAA</sequence>
<dbReference type="PANTHER" id="PTHR43788">
    <property type="entry name" value="DNA2/NAM7 HELICASE FAMILY MEMBER"/>
    <property type="match status" value="1"/>
</dbReference>
<dbReference type="EMBL" id="BJOV01000005">
    <property type="protein sequence ID" value="GEE02833.1"/>
    <property type="molecule type" value="Genomic_DNA"/>
</dbReference>
<accession>A0A7I9VCM2</accession>
<feature type="compositionally biased region" description="Basic and acidic residues" evidence="1">
    <location>
        <begin position="1126"/>
        <end position="1150"/>
    </location>
</feature>
<dbReference type="InterPro" id="IPR027417">
    <property type="entry name" value="P-loop_NTPase"/>
</dbReference>
<reference evidence="4" key="1">
    <citation type="submission" date="2019-06" db="EMBL/GenBank/DDBJ databases">
        <title>Gordonia isolated from sludge of a wastewater treatment plant.</title>
        <authorList>
            <person name="Tamura T."/>
            <person name="Aoyama K."/>
            <person name="Kang Y."/>
            <person name="Saito S."/>
            <person name="Akiyama N."/>
            <person name="Yazawa K."/>
            <person name="Gonoi T."/>
            <person name="Mikami Y."/>
        </authorList>
    </citation>
    <scope>NUCLEOTIDE SEQUENCE [LARGE SCALE GENOMIC DNA]</scope>
    <source>
        <strain evidence="4">NBRC 107696</strain>
    </source>
</reference>
<dbReference type="Proteomes" id="UP000444960">
    <property type="component" value="Unassembled WGS sequence"/>
</dbReference>
<evidence type="ECO:0000259" key="2">
    <source>
        <dbReference type="Pfam" id="PF08751"/>
    </source>
</evidence>
<feature type="region of interest" description="Disordered" evidence="1">
    <location>
        <begin position="1092"/>
        <end position="1160"/>
    </location>
</feature>
<dbReference type="GO" id="GO:0043139">
    <property type="term" value="F:5'-3' DNA helicase activity"/>
    <property type="evidence" value="ECO:0007669"/>
    <property type="project" value="TreeGrafter"/>
</dbReference>
<gene>
    <name evidence="3" type="ORF">nbrc107696_32790</name>
</gene>
<proteinExistence type="predicted"/>
<evidence type="ECO:0000256" key="1">
    <source>
        <dbReference type="SAM" id="MobiDB-lite"/>
    </source>
</evidence>
<comment type="caution">
    <text evidence="3">The sequence shown here is derived from an EMBL/GenBank/DDBJ whole genome shotgun (WGS) entry which is preliminary data.</text>
</comment>
<evidence type="ECO:0000313" key="3">
    <source>
        <dbReference type="EMBL" id="GEE02833.1"/>
    </source>
</evidence>
<dbReference type="Pfam" id="PF13604">
    <property type="entry name" value="AAA_30"/>
    <property type="match status" value="2"/>
</dbReference>
<dbReference type="Gene3D" id="3.40.50.300">
    <property type="entry name" value="P-loop containing nucleotide triphosphate hydrolases"/>
    <property type="match status" value="3"/>
</dbReference>
<dbReference type="NCBIfam" id="NF041492">
    <property type="entry name" value="MobF"/>
    <property type="match status" value="1"/>
</dbReference>
<feature type="domain" description="TrwC relaxase" evidence="2">
    <location>
        <begin position="105"/>
        <end position="409"/>
    </location>
</feature>
<dbReference type="AlphaFoldDB" id="A0A7I9VCM2"/>
<dbReference type="OrthoDB" id="4369072at2"/>
<dbReference type="Gene3D" id="2.30.30.940">
    <property type="match status" value="1"/>
</dbReference>
<dbReference type="PANTHER" id="PTHR43788:SF8">
    <property type="entry name" value="DNA-BINDING PROTEIN SMUBP-2"/>
    <property type="match status" value="1"/>
</dbReference>
<protein>
    <recommendedName>
        <fullName evidence="2">TrwC relaxase domain-containing protein</fullName>
    </recommendedName>
</protein>
<name>A0A7I9VCM2_9ACTN</name>
<feature type="compositionally biased region" description="Basic residues" evidence="1">
    <location>
        <begin position="1151"/>
        <end position="1160"/>
    </location>
</feature>
<dbReference type="InterPro" id="IPR014862">
    <property type="entry name" value="TrwC"/>
</dbReference>